<name>A0A3P7LKX8_DIBLA</name>
<dbReference type="OrthoDB" id="5877963at2759"/>
<evidence type="ECO:0000256" key="3">
    <source>
        <dbReference type="ARBA" id="ARBA00023136"/>
    </source>
</evidence>
<organism evidence="6 7">
    <name type="scientific">Dibothriocephalus latus</name>
    <name type="common">Fish tapeworm</name>
    <name type="synonym">Diphyllobothrium latum</name>
    <dbReference type="NCBI Taxonomy" id="60516"/>
    <lineage>
        <taxon>Eukaryota</taxon>
        <taxon>Metazoa</taxon>
        <taxon>Spiralia</taxon>
        <taxon>Lophotrochozoa</taxon>
        <taxon>Platyhelminthes</taxon>
        <taxon>Cestoda</taxon>
        <taxon>Eucestoda</taxon>
        <taxon>Diphyllobothriidea</taxon>
        <taxon>Diphyllobothriidae</taxon>
        <taxon>Dibothriocephalus</taxon>
    </lineage>
</organism>
<feature type="transmembrane region" description="Helical" evidence="5">
    <location>
        <begin position="34"/>
        <end position="59"/>
    </location>
</feature>
<dbReference type="Gene3D" id="1.10.3860.10">
    <property type="entry name" value="Sodium:dicarboxylate symporter"/>
    <property type="match status" value="1"/>
</dbReference>
<evidence type="ECO:0000256" key="4">
    <source>
        <dbReference type="SAM" id="MobiDB-lite"/>
    </source>
</evidence>
<keyword evidence="1 5" id="KW-0812">Transmembrane</keyword>
<evidence type="ECO:0000313" key="6">
    <source>
        <dbReference type="EMBL" id="VDN12387.1"/>
    </source>
</evidence>
<evidence type="ECO:0000256" key="1">
    <source>
        <dbReference type="ARBA" id="ARBA00022692"/>
    </source>
</evidence>
<keyword evidence="2 5" id="KW-1133">Transmembrane helix</keyword>
<evidence type="ECO:0000256" key="2">
    <source>
        <dbReference type="ARBA" id="ARBA00022989"/>
    </source>
</evidence>
<protein>
    <recommendedName>
        <fullName evidence="8">Amino acid transporter</fullName>
    </recommendedName>
</protein>
<dbReference type="GO" id="GO:0016020">
    <property type="term" value="C:membrane"/>
    <property type="evidence" value="ECO:0007669"/>
    <property type="project" value="InterPro"/>
</dbReference>
<evidence type="ECO:0000256" key="5">
    <source>
        <dbReference type="SAM" id="Phobius"/>
    </source>
</evidence>
<accession>A0A3P7LKX8</accession>
<dbReference type="EMBL" id="UYRU01053760">
    <property type="protein sequence ID" value="VDN12387.1"/>
    <property type="molecule type" value="Genomic_DNA"/>
</dbReference>
<keyword evidence="3 5" id="KW-0472">Membrane</keyword>
<reference evidence="6 7" key="1">
    <citation type="submission" date="2018-11" db="EMBL/GenBank/DDBJ databases">
        <authorList>
            <consortium name="Pathogen Informatics"/>
        </authorList>
    </citation>
    <scope>NUCLEOTIDE SEQUENCE [LARGE SCALE GENOMIC DNA]</scope>
</reference>
<evidence type="ECO:0000313" key="7">
    <source>
        <dbReference type="Proteomes" id="UP000281553"/>
    </source>
</evidence>
<proteinExistence type="predicted"/>
<gene>
    <name evidence="6" type="ORF">DILT_LOCUS8218</name>
</gene>
<sequence length="124" mass="13202">MSSLKNIEEGPPEYQSHEEEEGSIIGEEQKRGGFLGCICDNLFMILILAGVLAGFALGFGLKVVNPSDEAILWIVIAGLDPKEQGTSSLIIMAYIIIFNALGAAIGCILSVVIVPGKTGKYFDL</sequence>
<dbReference type="AlphaFoldDB" id="A0A3P7LKX8"/>
<dbReference type="GO" id="GO:0015293">
    <property type="term" value="F:symporter activity"/>
    <property type="evidence" value="ECO:0007669"/>
    <property type="project" value="InterPro"/>
</dbReference>
<dbReference type="Proteomes" id="UP000281553">
    <property type="component" value="Unassembled WGS sequence"/>
</dbReference>
<feature type="region of interest" description="Disordered" evidence="4">
    <location>
        <begin position="1"/>
        <end position="22"/>
    </location>
</feature>
<feature type="transmembrane region" description="Helical" evidence="5">
    <location>
        <begin position="89"/>
        <end position="114"/>
    </location>
</feature>
<keyword evidence="7" id="KW-1185">Reference proteome</keyword>
<dbReference type="InterPro" id="IPR036458">
    <property type="entry name" value="Na:dicarbo_symporter_sf"/>
</dbReference>
<evidence type="ECO:0008006" key="8">
    <source>
        <dbReference type="Google" id="ProtNLM"/>
    </source>
</evidence>